<comment type="similarity">
    <text evidence="1 6">Belongs to the small GTPase superfamily. Arf family.</text>
</comment>
<dbReference type="GO" id="GO:0005525">
    <property type="term" value="F:GTP binding"/>
    <property type="evidence" value="ECO:0007669"/>
    <property type="project" value="UniProtKB-KW"/>
</dbReference>
<keyword evidence="3 4" id="KW-0342">GTP-binding</keyword>
<dbReference type="InterPro" id="IPR005225">
    <property type="entry name" value="Small_GTP-bd"/>
</dbReference>
<keyword evidence="5" id="KW-0460">Magnesium</keyword>
<feature type="binding site" evidence="5">
    <location>
        <position position="27"/>
    </location>
    <ligand>
        <name>Mg(2+)</name>
        <dbReference type="ChEBI" id="CHEBI:18420"/>
    </ligand>
</feature>
<protein>
    <recommendedName>
        <fullName evidence="9">ADP-ribosylation factor</fullName>
    </recommendedName>
</protein>
<dbReference type="SUPFAM" id="SSF52540">
    <property type="entry name" value="P-loop containing nucleoside triphosphate hydrolases"/>
    <property type="match status" value="1"/>
</dbReference>
<evidence type="ECO:0000256" key="1">
    <source>
        <dbReference type="ARBA" id="ARBA00010290"/>
    </source>
</evidence>
<dbReference type="InterPro" id="IPR006689">
    <property type="entry name" value="Small_GTPase_ARF/SAR"/>
</dbReference>
<evidence type="ECO:0000256" key="2">
    <source>
        <dbReference type="ARBA" id="ARBA00022741"/>
    </source>
</evidence>
<sequence length="229" mass="25250">MGNALCTLFRHRSVKVLYFGLDAAGKTTLLYRLKLGEIVTTIPTMSFNLETVNHNGLDMVTWDVGSRDKSRAIYRHFTVDMDASIFVVDSSDHERLGEAVDEFIKHIVPHAEELQVPIVVLANKQDVASAMTPEVVREAINSKRSISTDMEVFPTTALTFVGVNSALDWLTSKLAAKLARESYFPLVSSAALGKMMQYPVSIVKSSFLRVTGLFDSDDQSEAGVRTATT</sequence>
<dbReference type="SMART" id="SM00177">
    <property type="entry name" value="ARF"/>
    <property type="match status" value="1"/>
</dbReference>
<dbReference type="CDD" id="cd00878">
    <property type="entry name" value="Arf_Arl"/>
    <property type="match status" value="1"/>
</dbReference>
<keyword evidence="5" id="KW-0479">Metal-binding</keyword>
<feature type="binding site" evidence="5">
    <location>
        <position position="44"/>
    </location>
    <ligand>
        <name>Mg(2+)</name>
        <dbReference type="ChEBI" id="CHEBI:18420"/>
    </ligand>
</feature>
<dbReference type="GO" id="GO:0030010">
    <property type="term" value="P:establishment of cell polarity"/>
    <property type="evidence" value="ECO:0007669"/>
    <property type="project" value="UniProtKB-ARBA"/>
</dbReference>
<gene>
    <name evidence="7" type="ORF">V1264_013387</name>
</gene>
<dbReference type="Pfam" id="PF00025">
    <property type="entry name" value="Arf"/>
    <property type="match status" value="1"/>
</dbReference>
<evidence type="ECO:0000256" key="3">
    <source>
        <dbReference type="ARBA" id="ARBA00023134"/>
    </source>
</evidence>
<name>A0AAN9BN29_9CAEN</name>
<dbReference type="NCBIfam" id="TIGR00231">
    <property type="entry name" value="small_GTP"/>
    <property type="match status" value="1"/>
</dbReference>
<feature type="binding site" evidence="4">
    <location>
        <begin position="20"/>
        <end position="27"/>
    </location>
    <ligand>
        <name>GTP</name>
        <dbReference type="ChEBI" id="CHEBI:37565"/>
    </ligand>
</feature>
<dbReference type="Proteomes" id="UP001374579">
    <property type="component" value="Unassembled WGS sequence"/>
</dbReference>
<dbReference type="PROSITE" id="PS51417">
    <property type="entry name" value="ARF"/>
    <property type="match status" value="1"/>
</dbReference>
<dbReference type="EMBL" id="JBAMIC010000003">
    <property type="protein sequence ID" value="KAK7109331.1"/>
    <property type="molecule type" value="Genomic_DNA"/>
</dbReference>
<dbReference type="PANTHER" id="PTHR11711">
    <property type="entry name" value="ADP RIBOSYLATION FACTOR-RELATED"/>
    <property type="match status" value="1"/>
</dbReference>
<dbReference type="SMART" id="SM00178">
    <property type="entry name" value="SAR"/>
    <property type="match status" value="1"/>
</dbReference>
<reference evidence="7 8" key="1">
    <citation type="submission" date="2024-02" db="EMBL/GenBank/DDBJ databases">
        <title>Chromosome-scale genome assembly of the rough periwinkle Littorina saxatilis.</title>
        <authorList>
            <person name="De Jode A."/>
            <person name="Faria R."/>
            <person name="Formenti G."/>
            <person name="Sims Y."/>
            <person name="Smith T.P."/>
            <person name="Tracey A."/>
            <person name="Wood J.M.D."/>
            <person name="Zagrodzka Z.B."/>
            <person name="Johannesson K."/>
            <person name="Butlin R.K."/>
            <person name="Leder E.H."/>
        </authorList>
    </citation>
    <scope>NUCLEOTIDE SEQUENCE [LARGE SCALE GENOMIC DNA]</scope>
    <source>
        <strain evidence="7">Snail1</strain>
        <tissue evidence="7">Muscle</tissue>
    </source>
</reference>
<evidence type="ECO:0000256" key="4">
    <source>
        <dbReference type="PIRSR" id="PIRSR606689-1"/>
    </source>
</evidence>
<dbReference type="InterPro" id="IPR024156">
    <property type="entry name" value="Small_GTPase_ARF"/>
</dbReference>
<keyword evidence="2 4" id="KW-0547">Nucleotide-binding</keyword>
<proteinExistence type="inferred from homology"/>
<dbReference type="GO" id="GO:0003924">
    <property type="term" value="F:GTPase activity"/>
    <property type="evidence" value="ECO:0007669"/>
    <property type="project" value="InterPro"/>
</dbReference>
<dbReference type="Gene3D" id="3.40.50.300">
    <property type="entry name" value="P-loop containing nucleotide triphosphate hydrolases"/>
    <property type="match status" value="1"/>
</dbReference>
<evidence type="ECO:0000256" key="6">
    <source>
        <dbReference type="RuleBase" id="RU003925"/>
    </source>
</evidence>
<dbReference type="AlphaFoldDB" id="A0AAN9BN29"/>
<evidence type="ECO:0000313" key="8">
    <source>
        <dbReference type="Proteomes" id="UP001374579"/>
    </source>
</evidence>
<dbReference type="InterPro" id="IPR027417">
    <property type="entry name" value="P-loop_NTPase"/>
</dbReference>
<keyword evidence="8" id="KW-1185">Reference proteome</keyword>
<feature type="binding site" evidence="4">
    <location>
        <begin position="123"/>
        <end position="126"/>
    </location>
    <ligand>
        <name>GTP</name>
        <dbReference type="ChEBI" id="CHEBI:37565"/>
    </ligand>
</feature>
<evidence type="ECO:0008006" key="9">
    <source>
        <dbReference type="Google" id="ProtNLM"/>
    </source>
</evidence>
<organism evidence="7 8">
    <name type="scientific">Littorina saxatilis</name>
    <dbReference type="NCBI Taxonomy" id="31220"/>
    <lineage>
        <taxon>Eukaryota</taxon>
        <taxon>Metazoa</taxon>
        <taxon>Spiralia</taxon>
        <taxon>Lophotrochozoa</taxon>
        <taxon>Mollusca</taxon>
        <taxon>Gastropoda</taxon>
        <taxon>Caenogastropoda</taxon>
        <taxon>Littorinimorpha</taxon>
        <taxon>Littorinoidea</taxon>
        <taxon>Littorinidae</taxon>
        <taxon>Littorina</taxon>
    </lineage>
</organism>
<evidence type="ECO:0000313" key="7">
    <source>
        <dbReference type="EMBL" id="KAK7109331.1"/>
    </source>
</evidence>
<dbReference type="GO" id="GO:0046872">
    <property type="term" value="F:metal ion binding"/>
    <property type="evidence" value="ECO:0007669"/>
    <property type="project" value="UniProtKB-KW"/>
</dbReference>
<evidence type="ECO:0000256" key="5">
    <source>
        <dbReference type="PIRSR" id="PIRSR606689-2"/>
    </source>
</evidence>
<accession>A0AAN9BN29</accession>
<dbReference type="FunFam" id="3.40.50.300:FF:000412">
    <property type="entry name" value="ADP-ribosylation factor 1"/>
    <property type="match status" value="1"/>
</dbReference>
<dbReference type="PRINTS" id="PR00328">
    <property type="entry name" value="SAR1GTPBP"/>
</dbReference>
<comment type="caution">
    <text evidence="7">The sequence shown here is derived from an EMBL/GenBank/DDBJ whole genome shotgun (WGS) entry which is preliminary data.</text>
</comment>